<dbReference type="PANTHER" id="PTHR47784">
    <property type="entry name" value="STEROL UPTAKE CONTROL PROTEIN 2"/>
    <property type="match status" value="1"/>
</dbReference>
<evidence type="ECO:0000313" key="5">
    <source>
        <dbReference type="Proteomes" id="UP001152300"/>
    </source>
</evidence>
<feature type="domain" description="Zn(2)-C6 fungal-type" evidence="3">
    <location>
        <begin position="31"/>
        <end position="61"/>
    </location>
</feature>
<dbReference type="SUPFAM" id="SSF57701">
    <property type="entry name" value="Zn2/Cys6 DNA-binding domain"/>
    <property type="match status" value="1"/>
</dbReference>
<evidence type="ECO:0000256" key="2">
    <source>
        <dbReference type="SAM" id="MobiDB-lite"/>
    </source>
</evidence>
<dbReference type="OrthoDB" id="4937900at2759"/>
<dbReference type="PROSITE" id="PS50048">
    <property type="entry name" value="ZN2_CY6_FUNGAL_2"/>
    <property type="match status" value="1"/>
</dbReference>
<feature type="region of interest" description="Disordered" evidence="2">
    <location>
        <begin position="1"/>
        <end position="33"/>
    </location>
</feature>
<evidence type="ECO:0000256" key="1">
    <source>
        <dbReference type="ARBA" id="ARBA00023242"/>
    </source>
</evidence>
<dbReference type="InterPro" id="IPR036864">
    <property type="entry name" value="Zn2-C6_fun-type_DNA-bd_sf"/>
</dbReference>
<dbReference type="AlphaFoldDB" id="A0A9X0AJ66"/>
<dbReference type="PROSITE" id="PS00463">
    <property type="entry name" value="ZN2_CY6_FUNGAL_1"/>
    <property type="match status" value="1"/>
</dbReference>
<gene>
    <name evidence="4" type="ORF">OCU04_008554</name>
</gene>
<dbReference type="EMBL" id="JAPEIS010000009">
    <property type="protein sequence ID" value="KAJ8063324.1"/>
    <property type="molecule type" value="Genomic_DNA"/>
</dbReference>
<dbReference type="CDD" id="cd00067">
    <property type="entry name" value="GAL4"/>
    <property type="match status" value="1"/>
</dbReference>
<sequence>MASSSNTSNASNVHTNTRTGQRRPHTKSSTGCTQCKDRRVKCDEVRPSCTRCSRRNAPCSYLSEVSNNTANNSPIASSVQSSPITSEFDDENTRALELKLMHQYLTSTSIVLAQDSTDITFHSHVTFKHALSNPFLLDAILATAAIHLSTVEPDKTQFWIRTALQYHNRAITGLNDALKDPSSSDSDALSLSSMCMVTNCLSLSGKRLGGEEVDAVTELIGTRKLLGGVILCLNQTIIGAGGLRNGTFEIWRDQQLSNSLNPNDTVSKNFLTHLDSTNPVPGHLGVYFSQFSNFAEYQVKNDEFYHTTLRRIKEMSTYVESLTSEYKEDYQNSCTLLLAAMDIFKSNRGIIIAWPTLINEFMVTLLQTGDNIASLIFIHYGVALYLSTLHCFSKGAGKHLVETLSMALEVKCPEWIEVLNWARASVLRDM</sequence>
<dbReference type="PANTHER" id="PTHR47784:SF5">
    <property type="entry name" value="STEROL UPTAKE CONTROL PROTEIN 2"/>
    <property type="match status" value="1"/>
</dbReference>
<evidence type="ECO:0000259" key="3">
    <source>
        <dbReference type="PROSITE" id="PS50048"/>
    </source>
</evidence>
<evidence type="ECO:0000313" key="4">
    <source>
        <dbReference type="EMBL" id="KAJ8063324.1"/>
    </source>
</evidence>
<dbReference type="GO" id="GO:0008270">
    <property type="term" value="F:zinc ion binding"/>
    <property type="evidence" value="ECO:0007669"/>
    <property type="project" value="InterPro"/>
</dbReference>
<dbReference type="InterPro" id="IPR021858">
    <property type="entry name" value="Fun_TF"/>
</dbReference>
<dbReference type="Gene3D" id="4.10.240.10">
    <property type="entry name" value="Zn(2)-C6 fungal-type DNA-binding domain"/>
    <property type="match status" value="1"/>
</dbReference>
<keyword evidence="5" id="KW-1185">Reference proteome</keyword>
<dbReference type="Proteomes" id="UP001152300">
    <property type="component" value="Unassembled WGS sequence"/>
</dbReference>
<dbReference type="Pfam" id="PF00172">
    <property type="entry name" value="Zn_clus"/>
    <property type="match status" value="1"/>
</dbReference>
<comment type="caution">
    <text evidence="4">The sequence shown here is derived from an EMBL/GenBank/DDBJ whole genome shotgun (WGS) entry which is preliminary data.</text>
</comment>
<proteinExistence type="predicted"/>
<dbReference type="InterPro" id="IPR053157">
    <property type="entry name" value="Sterol_Uptake_Regulator"/>
</dbReference>
<organism evidence="4 5">
    <name type="scientific">Sclerotinia nivalis</name>
    <dbReference type="NCBI Taxonomy" id="352851"/>
    <lineage>
        <taxon>Eukaryota</taxon>
        <taxon>Fungi</taxon>
        <taxon>Dikarya</taxon>
        <taxon>Ascomycota</taxon>
        <taxon>Pezizomycotina</taxon>
        <taxon>Leotiomycetes</taxon>
        <taxon>Helotiales</taxon>
        <taxon>Sclerotiniaceae</taxon>
        <taxon>Sclerotinia</taxon>
    </lineage>
</organism>
<name>A0A9X0AJ66_9HELO</name>
<dbReference type="SMART" id="SM00066">
    <property type="entry name" value="GAL4"/>
    <property type="match status" value="1"/>
</dbReference>
<feature type="compositionally biased region" description="Low complexity" evidence="2">
    <location>
        <begin position="1"/>
        <end position="17"/>
    </location>
</feature>
<accession>A0A9X0AJ66</accession>
<dbReference type="Pfam" id="PF11951">
    <property type="entry name" value="Fungal_trans_2"/>
    <property type="match status" value="1"/>
</dbReference>
<keyword evidence="1" id="KW-0539">Nucleus</keyword>
<dbReference type="InterPro" id="IPR001138">
    <property type="entry name" value="Zn2Cys6_DnaBD"/>
</dbReference>
<dbReference type="GO" id="GO:0001228">
    <property type="term" value="F:DNA-binding transcription activator activity, RNA polymerase II-specific"/>
    <property type="evidence" value="ECO:0007669"/>
    <property type="project" value="TreeGrafter"/>
</dbReference>
<reference evidence="4" key="1">
    <citation type="submission" date="2022-11" db="EMBL/GenBank/DDBJ databases">
        <title>Genome Resource of Sclerotinia nivalis Strain SnTB1, a Plant Pathogen Isolated from American Ginseng.</title>
        <authorList>
            <person name="Fan S."/>
        </authorList>
    </citation>
    <scope>NUCLEOTIDE SEQUENCE</scope>
    <source>
        <strain evidence="4">SnTB1</strain>
    </source>
</reference>
<protein>
    <recommendedName>
        <fullName evidence="3">Zn(2)-C6 fungal-type domain-containing protein</fullName>
    </recommendedName>
</protein>